<accession>A0A1F4ZSZ3</accession>
<reference evidence="1 2" key="1">
    <citation type="journal article" date="2016" name="Nat. Commun.">
        <title>Thousands of microbial genomes shed light on interconnected biogeochemical processes in an aquifer system.</title>
        <authorList>
            <person name="Anantharaman K."/>
            <person name="Brown C.T."/>
            <person name="Hug L.A."/>
            <person name="Sharon I."/>
            <person name="Castelle C.J."/>
            <person name="Probst A.J."/>
            <person name="Thomas B.C."/>
            <person name="Singh A."/>
            <person name="Wilkins M.J."/>
            <person name="Karaoz U."/>
            <person name="Brodie E.L."/>
            <person name="Williams K.H."/>
            <person name="Hubbard S.S."/>
            <person name="Banfield J.F."/>
        </authorList>
    </citation>
    <scope>NUCLEOTIDE SEQUENCE [LARGE SCALE GENOMIC DNA]</scope>
</reference>
<dbReference type="Proteomes" id="UP000176424">
    <property type="component" value="Unassembled WGS sequence"/>
</dbReference>
<dbReference type="AlphaFoldDB" id="A0A1F4ZSZ3"/>
<evidence type="ECO:0000313" key="2">
    <source>
        <dbReference type="Proteomes" id="UP000176424"/>
    </source>
</evidence>
<protein>
    <submittedName>
        <fullName evidence="1">Uncharacterized protein</fullName>
    </submittedName>
</protein>
<gene>
    <name evidence="1" type="ORF">A2397_02345</name>
</gene>
<comment type="caution">
    <text evidence="1">The sequence shown here is derived from an EMBL/GenBank/DDBJ whole genome shotgun (WGS) entry which is preliminary data.</text>
</comment>
<organism evidence="1 2">
    <name type="scientific">Candidatus Amesbacteria bacterium RIFOXYB1_FULL_44_23</name>
    <dbReference type="NCBI Taxonomy" id="1797263"/>
    <lineage>
        <taxon>Bacteria</taxon>
        <taxon>Candidatus Amesiibacteriota</taxon>
    </lineage>
</organism>
<proteinExistence type="predicted"/>
<name>A0A1F4ZSZ3_9BACT</name>
<dbReference type="STRING" id="1797263.A2397_02345"/>
<evidence type="ECO:0000313" key="1">
    <source>
        <dbReference type="EMBL" id="OGD09505.1"/>
    </source>
</evidence>
<sequence length="194" mass="21272">MGEQTAEIGGSTRTELAKEKAASQFSKLFGITMNNLYPVLEGGVDLQDSDQLKKAVTGVLSAGIELSNASWADKGKQKKDLKLKDFFKPEDTQLEHDASVNSLEMALGVVNGERADSEVLIKVVGDLVDTARKIVGESRREEESGIPNRGPFGLFGQDQYRASQVKTKYEQIDARAKAVLERVSELAPEWARKD</sequence>
<dbReference type="EMBL" id="MEXR01000032">
    <property type="protein sequence ID" value="OGD09505.1"/>
    <property type="molecule type" value="Genomic_DNA"/>
</dbReference>